<keyword evidence="2" id="KW-0413">Isomerase</keyword>
<gene>
    <name evidence="5" type="primary">pspA</name>
    <name evidence="5" type="ORF">AULFYP135_02166</name>
</gene>
<dbReference type="PROSITE" id="PS00175">
    <property type="entry name" value="PG_MUTASE"/>
    <property type="match status" value="1"/>
</dbReference>
<accession>A0A6N2V0N7</accession>
<dbReference type="InterPro" id="IPR050275">
    <property type="entry name" value="PGM_Phosphatase"/>
</dbReference>
<dbReference type="PANTHER" id="PTHR48100">
    <property type="entry name" value="BROAD-SPECIFICITY PHOSPHATASE YOR283W-RELATED"/>
    <property type="match status" value="1"/>
</dbReference>
<evidence type="ECO:0000256" key="3">
    <source>
        <dbReference type="PIRSR" id="PIRSR613078-1"/>
    </source>
</evidence>
<dbReference type="EC" id="3.1.3.3" evidence="5"/>
<proteinExistence type="predicted"/>
<dbReference type="SMART" id="SM00855">
    <property type="entry name" value="PGAM"/>
    <property type="match status" value="1"/>
</dbReference>
<keyword evidence="1" id="KW-0324">Glycolysis</keyword>
<sequence>MVKDTVLYIVRHGESMGNLARRLQGQTDFPLSPLGEEQAALAAQRLAGEPLSAVYASPLKRAHRTAQIIAACHGLPVRTDARLMEIRLGEMEDKEIDWLHETYPENMAFFENEPEKYLPPAGGESFPEVVARVSPAIDEIAACHPGQAVVIVSHGCAIRSLILHCKGWQIDRFKELPKGKNTAVTKVLYNSQDGYRVEYMSDSSHLG</sequence>
<dbReference type="InterPro" id="IPR029033">
    <property type="entry name" value="His_PPase_superfam"/>
</dbReference>
<dbReference type="InterPro" id="IPR001345">
    <property type="entry name" value="PG/BPGM_mutase_AS"/>
</dbReference>
<reference evidence="5" key="1">
    <citation type="submission" date="2019-11" db="EMBL/GenBank/DDBJ databases">
        <authorList>
            <person name="Feng L."/>
        </authorList>
    </citation>
    <scope>NUCLEOTIDE SEQUENCE</scope>
    <source>
        <strain evidence="5">AundefinedLFYP135</strain>
    </source>
</reference>
<feature type="binding site" evidence="4">
    <location>
        <position position="61"/>
    </location>
    <ligand>
        <name>substrate</name>
    </ligand>
</feature>
<dbReference type="PANTHER" id="PTHR48100:SF1">
    <property type="entry name" value="HISTIDINE PHOSPHATASE FAMILY PROTEIN-RELATED"/>
    <property type="match status" value="1"/>
</dbReference>
<evidence type="ECO:0000313" key="5">
    <source>
        <dbReference type="EMBL" id="VYT23127.1"/>
    </source>
</evidence>
<dbReference type="SUPFAM" id="SSF53254">
    <property type="entry name" value="Phosphoglycerate mutase-like"/>
    <property type="match status" value="1"/>
</dbReference>
<feature type="active site" description="Tele-phosphohistidine intermediate" evidence="3">
    <location>
        <position position="12"/>
    </location>
</feature>
<dbReference type="AlphaFoldDB" id="A0A6N2V0N7"/>
<evidence type="ECO:0000256" key="1">
    <source>
        <dbReference type="ARBA" id="ARBA00023152"/>
    </source>
</evidence>
<dbReference type="InterPro" id="IPR013078">
    <property type="entry name" value="His_Pase_superF_clade-1"/>
</dbReference>
<dbReference type="GO" id="GO:0016791">
    <property type="term" value="F:phosphatase activity"/>
    <property type="evidence" value="ECO:0007669"/>
    <property type="project" value="TreeGrafter"/>
</dbReference>
<evidence type="ECO:0000256" key="2">
    <source>
        <dbReference type="ARBA" id="ARBA00023235"/>
    </source>
</evidence>
<name>A0A6N2V0N7_9FIRM</name>
<dbReference type="CDD" id="cd07067">
    <property type="entry name" value="HP_PGM_like"/>
    <property type="match status" value="1"/>
</dbReference>
<dbReference type="GO" id="GO:0005737">
    <property type="term" value="C:cytoplasm"/>
    <property type="evidence" value="ECO:0007669"/>
    <property type="project" value="TreeGrafter"/>
</dbReference>
<dbReference type="EMBL" id="CACRSL010000005">
    <property type="protein sequence ID" value="VYT23127.1"/>
    <property type="molecule type" value="Genomic_DNA"/>
</dbReference>
<dbReference type="Pfam" id="PF00300">
    <property type="entry name" value="His_Phos_1"/>
    <property type="match status" value="1"/>
</dbReference>
<dbReference type="Gene3D" id="3.40.50.1240">
    <property type="entry name" value="Phosphoglycerate mutase-like"/>
    <property type="match status" value="1"/>
</dbReference>
<keyword evidence="5" id="KW-0378">Hydrolase</keyword>
<evidence type="ECO:0000256" key="4">
    <source>
        <dbReference type="PIRSR" id="PIRSR613078-2"/>
    </source>
</evidence>
<organism evidence="5">
    <name type="scientific">uncultured Anaerotruncus sp</name>
    <dbReference type="NCBI Taxonomy" id="905011"/>
    <lineage>
        <taxon>Bacteria</taxon>
        <taxon>Bacillati</taxon>
        <taxon>Bacillota</taxon>
        <taxon>Clostridia</taxon>
        <taxon>Eubacteriales</taxon>
        <taxon>Oscillospiraceae</taxon>
        <taxon>Anaerotruncus</taxon>
        <taxon>environmental samples</taxon>
    </lineage>
</organism>
<feature type="active site" description="Proton donor/acceptor" evidence="3">
    <location>
        <position position="85"/>
    </location>
</feature>
<protein>
    <submittedName>
        <fullName evidence="5">Phosphoserine phosphatase 1</fullName>
        <ecNumber evidence="5">3.1.3.3</ecNumber>
    </submittedName>
</protein>
<feature type="binding site" evidence="4">
    <location>
        <begin position="11"/>
        <end position="18"/>
    </location>
    <ligand>
        <name>substrate</name>
    </ligand>
</feature>